<dbReference type="InterPro" id="IPR001594">
    <property type="entry name" value="Palmitoyltrfase_DHHC"/>
</dbReference>
<evidence type="ECO:0000256" key="5">
    <source>
        <dbReference type="ARBA" id="ARBA00022989"/>
    </source>
</evidence>
<feature type="region of interest" description="Disordered" evidence="12">
    <location>
        <begin position="1"/>
        <end position="91"/>
    </location>
</feature>
<feature type="transmembrane region" description="Helical" evidence="11">
    <location>
        <begin position="139"/>
        <end position="157"/>
    </location>
</feature>
<evidence type="ECO:0000259" key="13">
    <source>
        <dbReference type="Pfam" id="PF01529"/>
    </source>
</evidence>
<dbReference type="GO" id="GO:0006612">
    <property type="term" value="P:protein targeting to membrane"/>
    <property type="evidence" value="ECO:0007669"/>
    <property type="project" value="TreeGrafter"/>
</dbReference>
<keyword evidence="4 11" id="KW-0812">Transmembrane</keyword>
<evidence type="ECO:0000256" key="8">
    <source>
        <dbReference type="ARBA" id="ARBA00023288"/>
    </source>
</evidence>
<dbReference type="GO" id="GO:0005783">
    <property type="term" value="C:endoplasmic reticulum"/>
    <property type="evidence" value="ECO:0007669"/>
    <property type="project" value="TreeGrafter"/>
</dbReference>
<evidence type="ECO:0000256" key="12">
    <source>
        <dbReference type="SAM" id="MobiDB-lite"/>
    </source>
</evidence>
<evidence type="ECO:0000256" key="2">
    <source>
        <dbReference type="ARBA" id="ARBA00008574"/>
    </source>
</evidence>
<evidence type="ECO:0000256" key="9">
    <source>
        <dbReference type="ARBA" id="ARBA00023315"/>
    </source>
</evidence>
<keyword evidence="7" id="KW-0564">Palmitate</keyword>
<keyword evidence="5 11" id="KW-1133">Transmembrane helix</keyword>
<dbReference type="Pfam" id="PF01529">
    <property type="entry name" value="DHHC"/>
    <property type="match status" value="1"/>
</dbReference>
<comment type="subcellular location">
    <subcellularLocation>
        <location evidence="1">Endomembrane system</location>
        <topology evidence="1">Multi-pass membrane protein</topology>
    </subcellularLocation>
</comment>
<feature type="domain" description="Palmitoyltransferase DHHC" evidence="13">
    <location>
        <begin position="191"/>
        <end position="312"/>
    </location>
</feature>
<name>A0A8D0EZE1_STROC</name>
<keyword evidence="3 11" id="KW-0808">Transferase</keyword>
<feature type="transmembrane region" description="Helical" evidence="11">
    <location>
        <begin position="238"/>
        <end position="262"/>
    </location>
</feature>
<feature type="compositionally biased region" description="Pro residues" evidence="12">
    <location>
        <begin position="67"/>
        <end position="81"/>
    </location>
</feature>
<feature type="transmembrane region" description="Helical" evidence="11">
    <location>
        <begin position="274"/>
        <end position="299"/>
    </location>
</feature>
<dbReference type="GO" id="GO:0019706">
    <property type="term" value="F:protein-cysteine S-palmitoyltransferase activity"/>
    <property type="evidence" value="ECO:0007669"/>
    <property type="project" value="UniProtKB-EC"/>
</dbReference>
<dbReference type="GO" id="GO:0005794">
    <property type="term" value="C:Golgi apparatus"/>
    <property type="evidence" value="ECO:0007669"/>
    <property type="project" value="TreeGrafter"/>
</dbReference>
<keyword evidence="15" id="KW-1185">Reference proteome</keyword>
<comment type="domain">
    <text evidence="11">The DHHC domain is required for palmitoyltransferase activity.</text>
</comment>
<dbReference type="AlphaFoldDB" id="A0A8D0EZE1"/>
<protein>
    <recommendedName>
        <fullName evidence="11">Palmitoyltransferase</fullName>
        <ecNumber evidence="11">2.3.1.225</ecNumber>
    </recommendedName>
</protein>
<keyword evidence="9 11" id="KW-0012">Acyltransferase</keyword>
<dbReference type="PANTHER" id="PTHR22883">
    <property type="entry name" value="ZINC FINGER DHHC DOMAIN CONTAINING PROTEIN"/>
    <property type="match status" value="1"/>
</dbReference>
<sequence length="359" mass="39756">MEARRCEGKGGGPRAAAGLPPTNAGRGRKETPVLTQGGAEPGVSAPRLSVGPQPLRGGRRAALRKPAPSPAGPGAAPPPGAARPSGPAGAMGAGGLWARAAHTALSGGLALGLFLHRTGEAGPPRRPLNLQKQVERGELLQPLIFILLGLCSVLLYFKVSLMDPGFVKSEEEADKSEEQSMVTPQVPSNIKMRRCGYCMVKQPMRAKHCQLCQHCVRRYDHHCPWIENCVGEKNHPLFIVYLSAQLVVLLWGGHVAWSGLYFEQSWEWLQHNILLLMSFLMIVIFTIVVLLLLISHLYLISCNTTTWEFMSHHRISYLRHSELENPFDQGVILNLWRFFCSCHLTAWEKIYFHRNNEPV</sequence>
<evidence type="ECO:0000256" key="6">
    <source>
        <dbReference type="ARBA" id="ARBA00023136"/>
    </source>
</evidence>
<organism evidence="14 15">
    <name type="scientific">Strix occidentalis caurina</name>
    <name type="common">northern spotted owl</name>
    <dbReference type="NCBI Taxonomy" id="311401"/>
    <lineage>
        <taxon>Eukaryota</taxon>
        <taxon>Metazoa</taxon>
        <taxon>Chordata</taxon>
        <taxon>Craniata</taxon>
        <taxon>Vertebrata</taxon>
        <taxon>Euteleostomi</taxon>
        <taxon>Archelosauria</taxon>
        <taxon>Archosauria</taxon>
        <taxon>Dinosauria</taxon>
        <taxon>Saurischia</taxon>
        <taxon>Theropoda</taxon>
        <taxon>Coelurosauria</taxon>
        <taxon>Aves</taxon>
        <taxon>Neognathae</taxon>
        <taxon>Neoaves</taxon>
        <taxon>Telluraves</taxon>
        <taxon>Strigiformes</taxon>
        <taxon>Strigidae</taxon>
        <taxon>Strix</taxon>
    </lineage>
</organism>
<evidence type="ECO:0000313" key="14">
    <source>
        <dbReference type="Ensembl" id="ENSSOCP00000009048.1"/>
    </source>
</evidence>
<dbReference type="Proteomes" id="UP000694551">
    <property type="component" value="Unplaced"/>
</dbReference>
<evidence type="ECO:0000256" key="4">
    <source>
        <dbReference type="ARBA" id="ARBA00022692"/>
    </source>
</evidence>
<reference evidence="14" key="1">
    <citation type="submission" date="2025-08" db="UniProtKB">
        <authorList>
            <consortium name="Ensembl"/>
        </authorList>
    </citation>
    <scope>IDENTIFICATION</scope>
</reference>
<evidence type="ECO:0000256" key="10">
    <source>
        <dbReference type="ARBA" id="ARBA00047790"/>
    </source>
</evidence>
<dbReference type="EC" id="2.3.1.225" evidence="11"/>
<keyword evidence="8" id="KW-0449">Lipoprotein</keyword>
<comment type="similarity">
    <text evidence="2 11">Belongs to the DHHC palmitoyltransferase family.</text>
</comment>
<evidence type="ECO:0000256" key="11">
    <source>
        <dbReference type="RuleBase" id="RU079119"/>
    </source>
</evidence>
<reference evidence="14" key="2">
    <citation type="submission" date="2025-09" db="UniProtKB">
        <authorList>
            <consortium name="Ensembl"/>
        </authorList>
    </citation>
    <scope>IDENTIFICATION</scope>
</reference>
<evidence type="ECO:0000256" key="3">
    <source>
        <dbReference type="ARBA" id="ARBA00022679"/>
    </source>
</evidence>
<comment type="catalytic activity">
    <reaction evidence="10">
        <text>L-cysteinyl-[protein] + hexadecanoyl-CoA = S-hexadecanoyl-L-cysteinyl-[protein] + CoA</text>
        <dbReference type="Rhea" id="RHEA:36683"/>
        <dbReference type="Rhea" id="RHEA-COMP:10131"/>
        <dbReference type="Rhea" id="RHEA-COMP:11032"/>
        <dbReference type="ChEBI" id="CHEBI:29950"/>
        <dbReference type="ChEBI" id="CHEBI:57287"/>
        <dbReference type="ChEBI" id="CHEBI:57379"/>
        <dbReference type="ChEBI" id="CHEBI:74151"/>
        <dbReference type="EC" id="2.3.1.225"/>
    </reaction>
    <physiologicalReaction direction="left-to-right" evidence="10">
        <dbReference type="Rhea" id="RHEA:36684"/>
    </physiologicalReaction>
</comment>
<dbReference type="InterPro" id="IPR039859">
    <property type="entry name" value="PFA4/ZDH16/20/ERF2-like"/>
</dbReference>
<evidence type="ECO:0000256" key="1">
    <source>
        <dbReference type="ARBA" id="ARBA00004127"/>
    </source>
</evidence>
<accession>A0A8D0EZE1</accession>
<proteinExistence type="inferred from homology"/>
<dbReference type="PROSITE" id="PS50216">
    <property type="entry name" value="DHHC"/>
    <property type="match status" value="1"/>
</dbReference>
<evidence type="ECO:0000256" key="7">
    <source>
        <dbReference type="ARBA" id="ARBA00023139"/>
    </source>
</evidence>
<dbReference type="Ensembl" id="ENSSOCT00000009287.1">
    <property type="protein sequence ID" value="ENSSOCP00000009048.1"/>
    <property type="gene ID" value="ENSSOCG00000006919.1"/>
</dbReference>
<evidence type="ECO:0000313" key="15">
    <source>
        <dbReference type="Proteomes" id="UP000694551"/>
    </source>
</evidence>
<keyword evidence="6 11" id="KW-0472">Membrane</keyword>
<dbReference type="PANTHER" id="PTHR22883:SF301">
    <property type="entry name" value="PALMITOYLTRANSFERASE ZDHHC12"/>
    <property type="match status" value="1"/>
</dbReference>